<dbReference type="STRING" id="394096.DB31_5226"/>
<dbReference type="Proteomes" id="UP000028725">
    <property type="component" value="Unassembled WGS sequence"/>
</dbReference>
<dbReference type="EMBL" id="JMCB01000003">
    <property type="protein sequence ID" value="KFE70184.1"/>
    <property type="molecule type" value="Genomic_DNA"/>
</dbReference>
<evidence type="ECO:0000313" key="3">
    <source>
        <dbReference type="Proteomes" id="UP000028725"/>
    </source>
</evidence>
<accession>A0A085WR71</accession>
<reference evidence="2 3" key="1">
    <citation type="submission" date="2014-04" db="EMBL/GenBank/DDBJ databases">
        <title>Genome assembly of Hyalangium minutum DSM 14724.</title>
        <authorList>
            <person name="Sharma G."/>
            <person name="Subramanian S."/>
        </authorList>
    </citation>
    <scope>NUCLEOTIDE SEQUENCE [LARGE SCALE GENOMIC DNA]</scope>
    <source>
        <strain evidence="2 3">DSM 14724</strain>
    </source>
</reference>
<organism evidence="2 3">
    <name type="scientific">Hyalangium minutum</name>
    <dbReference type="NCBI Taxonomy" id="394096"/>
    <lineage>
        <taxon>Bacteria</taxon>
        <taxon>Pseudomonadati</taxon>
        <taxon>Myxococcota</taxon>
        <taxon>Myxococcia</taxon>
        <taxon>Myxococcales</taxon>
        <taxon>Cystobacterineae</taxon>
        <taxon>Archangiaceae</taxon>
        <taxon>Hyalangium</taxon>
    </lineage>
</organism>
<dbReference type="AlphaFoldDB" id="A0A085WR71"/>
<sequence length="152" mass="16573">MQGIRQGTAGDGCVRGDCRCQGIPSLNTALGGRHPDGESSLRASKGAWHAPSQMRSPDRRQPSDAEIHARLSARIEALEDRVRRLEVHVRRAASSSGQVRTKASKPARQVRSARPLPRCPGCTLELPRGRKGETCVWCGFHFSAVRRRAGKG</sequence>
<feature type="region of interest" description="Disordered" evidence="1">
    <location>
        <begin position="92"/>
        <end position="114"/>
    </location>
</feature>
<proteinExistence type="predicted"/>
<feature type="region of interest" description="Disordered" evidence="1">
    <location>
        <begin position="28"/>
        <end position="65"/>
    </location>
</feature>
<keyword evidence="3" id="KW-1185">Reference proteome</keyword>
<dbReference type="PATRIC" id="fig|394096.3.peg.1707"/>
<gene>
    <name evidence="2" type="ORF">DB31_5226</name>
</gene>
<evidence type="ECO:0000313" key="2">
    <source>
        <dbReference type="EMBL" id="KFE70184.1"/>
    </source>
</evidence>
<feature type="compositionally biased region" description="Basic and acidic residues" evidence="1">
    <location>
        <begin position="56"/>
        <end position="65"/>
    </location>
</feature>
<protein>
    <submittedName>
        <fullName evidence="2">Uncharacterized protein</fullName>
    </submittedName>
</protein>
<comment type="caution">
    <text evidence="2">The sequence shown here is derived from an EMBL/GenBank/DDBJ whole genome shotgun (WGS) entry which is preliminary data.</text>
</comment>
<evidence type="ECO:0000256" key="1">
    <source>
        <dbReference type="SAM" id="MobiDB-lite"/>
    </source>
</evidence>
<name>A0A085WR71_9BACT</name>